<evidence type="ECO:0000313" key="8">
    <source>
        <dbReference type="Proteomes" id="UP000346198"/>
    </source>
</evidence>
<feature type="transmembrane region" description="Helical" evidence="5">
    <location>
        <begin position="367"/>
        <end position="388"/>
    </location>
</feature>
<dbReference type="Gene3D" id="1.10.510.10">
    <property type="entry name" value="Transferase(Phosphotransferase) domain 1"/>
    <property type="match status" value="1"/>
</dbReference>
<keyword evidence="1" id="KW-0808">Transferase</keyword>
<protein>
    <submittedName>
        <fullName evidence="7">Serine/threonine-protein kinase PknD</fullName>
    </submittedName>
</protein>
<keyword evidence="5" id="KW-0812">Transmembrane</keyword>
<evidence type="ECO:0000256" key="1">
    <source>
        <dbReference type="ARBA" id="ARBA00022679"/>
    </source>
</evidence>
<evidence type="ECO:0000259" key="6">
    <source>
        <dbReference type="PROSITE" id="PS50011"/>
    </source>
</evidence>
<keyword evidence="5" id="KW-1133">Transmembrane helix</keyword>
<dbReference type="Gene3D" id="3.30.200.20">
    <property type="entry name" value="Phosphorylase Kinase, domain 1"/>
    <property type="match status" value="1"/>
</dbReference>
<name>A0A6C2UL62_9BACT</name>
<dbReference type="SUPFAM" id="SSF56112">
    <property type="entry name" value="Protein kinase-like (PK-like)"/>
    <property type="match status" value="1"/>
</dbReference>
<evidence type="ECO:0000256" key="5">
    <source>
        <dbReference type="SAM" id="Phobius"/>
    </source>
</evidence>
<reference evidence="7 8" key="1">
    <citation type="submission" date="2019-04" db="EMBL/GenBank/DDBJ databases">
        <authorList>
            <person name="Van Vliet M D."/>
        </authorList>
    </citation>
    <scope>NUCLEOTIDE SEQUENCE [LARGE SCALE GENOMIC DNA]</scope>
    <source>
        <strain evidence="7 8">F21</strain>
    </source>
</reference>
<dbReference type="PANTHER" id="PTHR43289">
    <property type="entry name" value="MITOGEN-ACTIVATED PROTEIN KINASE KINASE KINASE 20-RELATED"/>
    <property type="match status" value="1"/>
</dbReference>
<dbReference type="Pfam" id="PF00069">
    <property type="entry name" value="Pkinase"/>
    <property type="match status" value="1"/>
</dbReference>
<dbReference type="CDD" id="cd14014">
    <property type="entry name" value="STKc_PknB_like"/>
    <property type="match status" value="1"/>
</dbReference>
<keyword evidence="2" id="KW-0547">Nucleotide-binding</keyword>
<evidence type="ECO:0000313" key="7">
    <source>
        <dbReference type="EMBL" id="VGO20970.1"/>
    </source>
</evidence>
<dbReference type="RefSeq" id="WP_136062466.1">
    <property type="nucleotide sequence ID" value="NZ_CAAHFH010000002.1"/>
</dbReference>
<dbReference type="AlphaFoldDB" id="A0A6C2UL62"/>
<accession>A0A6C2UL62</accession>
<dbReference type="SMART" id="SM00220">
    <property type="entry name" value="S_TKc"/>
    <property type="match status" value="1"/>
</dbReference>
<keyword evidence="5" id="KW-0472">Membrane</keyword>
<gene>
    <name evidence="7" type="primary">pknD_20</name>
    <name evidence="7" type="ORF">SCARR_03037</name>
</gene>
<keyword evidence="3 7" id="KW-0418">Kinase</keyword>
<feature type="domain" description="Protein kinase" evidence="6">
    <location>
        <begin position="53"/>
        <end position="341"/>
    </location>
</feature>
<dbReference type="PROSITE" id="PS50011">
    <property type="entry name" value="PROTEIN_KINASE_DOM"/>
    <property type="match status" value="1"/>
</dbReference>
<dbReference type="GO" id="GO:0004674">
    <property type="term" value="F:protein serine/threonine kinase activity"/>
    <property type="evidence" value="ECO:0007669"/>
    <property type="project" value="TreeGrafter"/>
</dbReference>
<dbReference type="GO" id="GO:0005524">
    <property type="term" value="F:ATP binding"/>
    <property type="evidence" value="ECO:0007669"/>
    <property type="project" value="UniProtKB-KW"/>
</dbReference>
<sequence length="690" mass="77627">MAEGDTKELEKTFSDRNETLRDFYNTDALSLTDDEAASLTPILNSLKDNVERYREINKIAEGGEKKVALVHDHRLDRRVAMARSVRADNLQDQEQFLREARLTANLAHPNIMPVYNMGFDPDGVPFFSMELVPGDSLKTIVKKLRDGDEGYRRDYPLETLLNIFIKVCDAIAYAHSRGVLHLDIKPDNIRVGEFGEVLVCDWGLARVMNTPEDRLSGEDSEQLDADVLNDMTLSGTMKGTPGFMAPEQTLAYAEKTEQTDIYALGALLYMLLAHELPVQGSSANEVVQNTREGKVVPPRRRKPDARIPKGLSAVMMKALALEPANRYESVLALRQEISCFLSGYPTQAEHAGWLIHISLLLQRHSRLASLVIFFLLLLAVVISGNLVAISREKADAVKAREQAEENFSLYVKQQRLAKELGEGLSEAVSYTVRSRDFVNAASMVQLLETGLKENVDTVKRQNLLEQKGILHFVLGEFNAANECFDGAGQSKRIGQMRTLSRKYAKIKPVDKRRLTDQQLADLFNEGRAANQMTLYYLYYHHMRRRPASASPEEYAPLASAVLDKLNYIPRAKAKPLALSKRDGGFHLNLSGSGYSVFSFNIIGVYRRNIVEPLKLKSLDISRSKLDNLGELRGLKLNELRMTGVKLDNRKQLAKQLEPFKLKRVVLTESDYPKAVITELRKSMEVVDAKK</sequence>
<dbReference type="EMBL" id="CAAHFH010000002">
    <property type="protein sequence ID" value="VGO20970.1"/>
    <property type="molecule type" value="Genomic_DNA"/>
</dbReference>
<organism evidence="7 8">
    <name type="scientific">Pontiella sulfatireligans</name>
    <dbReference type="NCBI Taxonomy" id="2750658"/>
    <lineage>
        <taxon>Bacteria</taxon>
        <taxon>Pseudomonadati</taxon>
        <taxon>Kiritimatiellota</taxon>
        <taxon>Kiritimatiellia</taxon>
        <taxon>Kiritimatiellales</taxon>
        <taxon>Pontiellaceae</taxon>
        <taxon>Pontiella</taxon>
    </lineage>
</organism>
<dbReference type="PANTHER" id="PTHR43289:SF6">
    <property type="entry name" value="SERINE_THREONINE-PROTEIN KINASE NEKL-3"/>
    <property type="match status" value="1"/>
</dbReference>
<dbReference type="InterPro" id="IPR000719">
    <property type="entry name" value="Prot_kinase_dom"/>
</dbReference>
<evidence type="ECO:0000256" key="3">
    <source>
        <dbReference type="ARBA" id="ARBA00022777"/>
    </source>
</evidence>
<keyword evidence="8" id="KW-1185">Reference proteome</keyword>
<evidence type="ECO:0000256" key="4">
    <source>
        <dbReference type="ARBA" id="ARBA00022840"/>
    </source>
</evidence>
<dbReference type="InterPro" id="IPR011009">
    <property type="entry name" value="Kinase-like_dom_sf"/>
</dbReference>
<dbReference type="Proteomes" id="UP000346198">
    <property type="component" value="Unassembled WGS sequence"/>
</dbReference>
<evidence type="ECO:0000256" key="2">
    <source>
        <dbReference type="ARBA" id="ARBA00022741"/>
    </source>
</evidence>
<proteinExistence type="predicted"/>
<keyword evidence="4" id="KW-0067">ATP-binding</keyword>